<evidence type="ECO:0000313" key="9">
    <source>
        <dbReference type="EMBL" id="EJK67141.1"/>
    </source>
</evidence>
<feature type="compositionally biased region" description="Basic residues" evidence="7">
    <location>
        <begin position="34"/>
        <end position="43"/>
    </location>
</feature>
<evidence type="ECO:0000256" key="5">
    <source>
        <dbReference type="ARBA" id="ARBA00022801"/>
    </source>
</evidence>
<protein>
    <recommendedName>
        <fullName evidence="2">glycerophosphodiester phosphodiesterase</fullName>
        <ecNumber evidence="2">3.1.4.46</ecNumber>
    </recommendedName>
</protein>
<keyword evidence="3" id="KW-0732">Signal</keyword>
<dbReference type="PANTHER" id="PTHR43620">
    <property type="entry name" value="GLYCEROPHOSPHORYL DIESTER PHOSPHODIESTERASE"/>
    <property type="match status" value="1"/>
</dbReference>
<feature type="region of interest" description="Disordered" evidence="7">
    <location>
        <begin position="1"/>
        <end position="43"/>
    </location>
</feature>
<dbReference type="OrthoDB" id="1058301at2759"/>
<name>K0T1M1_THAOC</name>
<dbReference type="Proteomes" id="UP000266841">
    <property type="component" value="Unassembled WGS sequence"/>
</dbReference>
<proteinExistence type="inferred from homology"/>
<keyword evidence="10" id="KW-1185">Reference proteome</keyword>
<accession>K0T1M1</accession>
<comment type="catalytic activity">
    <reaction evidence="6">
        <text>a sn-glycero-3-phosphodiester + H2O = an alcohol + sn-glycerol 3-phosphate + H(+)</text>
        <dbReference type="Rhea" id="RHEA:12969"/>
        <dbReference type="ChEBI" id="CHEBI:15377"/>
        <dbReference type="ChEBI" id="CHEBI:15378"/>
        <dbReference type="ChEBI" id="CHEBI:30879"/>
        <dbReference type="ChEBI" id="CHEBI:57597"/>
        <dbReference type="ChEBI" id="CHEBI:83408"/>
        <dbReference type="EC" id="3.1.4.46"/>
    </reaction>
</comment>
<dbReference type="GO" id="GO:0006629">
    <property type="term" value="P:lipid metabolic process"/>
    <property type="evidence" value="ECO:0007669"/>
    <property type="project" value="InterPro"/>
</dbReference>
<evidence type="ECO:0000313" key="10">
    <source>
        <dbReference type="Proteomes" id="UP000266841"/>
    </source>
</evidence>
<dbReference type="GO" id="GO:0008889">
    <property type="term" value="F:glycerophosphodiester phosphodiesterase activity"/>
    <property type="evidence" value="ECO:0007669"/>
    <property type="project" value="UniProtKB-EC"/>
</dbReference>
<evidence type="ECO:0000256" key="6">
    <source>
        <dbReference type="ARBA" id="ARBA00047512"/>
    </source>
</evidence>
<dbReference type="InterPro" id="IPR030395">
    <property type="entry name" value="GP_PDE_dom"/>
</dbReference>
<evidence type="ECO:0000256" key="2">
    <source>
        <dbReference type="ARBA" id="ARBA00012247"/>
    </source>
</evidence>
<keyword evidence="4" id="KW-0319">Glycerol metabolism</keyword>
<comment type="similarity">
    <text evidence="1">Belongs to the glycerophosphoryl diester phosphodiesterase family.</text>
</comment>
<dbReference type="PANTHER" id="PTHR43620:SF7">
    <property type="entry name" value="GLYCEROPHOSPHODIESTER PHOSPHODIESTERASE GDPD5-RELATED"/>
    <property type="match status" value="1"/>
</dbReference>
<dbReference type="Pfam" id="PF03009">
    <property type="entry name" value="GDPD"/>
    <property type="match status" value="1"/>
</dbReference>
<dbReference type="GO" id="GO:0006071">
    <property type="term" value="P:glycerol metabolic process"/>
    <property type="evidence" value="ECO:0007669"/>
    <property type="project" value="UniProtKB-KW"/>
</dbReference>
<comment type="caution">
    <text evidence="9">The sequence shown here is derived from an EMBL/GenBank/DDBJ whole genome shotgun (WGS) entry which is preliminary data.</text>
</comment>
<evidence type="ECO:0000256" key="7">
    <source>
        <dbReference type="SAM" id="MobiDB-lite"/>
    </source>
</evidence>
<dbReference type="Gene3D" id="3.20.20.190">
    <property type="entry name" value="Phosphatidylinositol (PI) phosphodiesterase"/>
    <property type="match status" value="1"/>
</dbReference>
<reference evidence="9 10" key="1">
    <citation type="journal article" date="2012" name="Genome Biol.">
        <title>Genome and low-iron response of an oceanic diatom adapted to chronic iron limitation.</title>
        <authorList>
            <person name="Lommer M."/>
            <person name="Specht M."/>
            <person name="Roy A.S."/>
            <person name="Kraemer L."/>
            <person name="Andreson R."/>
            <person name="Gutowska M.A."/>
            <person name="Wolf J."/>
            <person name="Bergner S.V."/>
            <person name="Schilhabel M.B."/>
            <person name="Klostermeier U.C."/>
            <person name="Beiko R.G."/>
            <person name="Rosenstiel P."/>
            <person name="Hippler M."/>
            <person name="Laroche J."/>
        </authorList>
    </citation>
    <scope>NUCLEOTIDE SEQUENCE [LARGE SCALE GENOMIC DNA]</scope>
    <source>
        <strain evidence="9 10">CCMP1005</strain>
    </source>
</reference>
<evidence type="ECO:0000259" key="8">
    <source>
        <dbReference type="Pfam" id="PF03009"/>
    </source>
</evidence>
<feature type="region of interest" description="Disordered" evidence="7">
    <location>
        <begin position="82"/>
        <end position="105"/>
    </location>
</feature>
<feature type="domain" description="GP-PDE" evidence="8">
    <location>
        <begin position="159"/>
        <end position="481"/>
    </location>
</feature>
<feature type="compositionally biased region" description="Low complexity" evidence="7">
    <location>
        <begin position="21"/>
        <end position="33"/>
    </location>
</feature>
<evidence type="ECO:0000256" key="4">
    <source>
        <dbReference type="ARBA" id="ARBA00022798"/>
    </source>
</evidence>
<dbReference type="EC" id="3.1.4.46" evidence="2"/>
<organism evidence="9 10">
    <name type="scientific">Thalassiosira oceanica</name>
    <name type="common">Marine diatom</name>
    <dbReference type="NCBI Taxonomy" id="159749"/>
    <lineage>
        <taxon>Eukaryota</taxon>
        <taxon>Sar</taxon>
        <taxon>Stramenopiles</taxon>
        <taxon>Ochrophyta</taxon>
        <taxon>Bacillariophyta</taxon>
        <taxon>Coscinodiscophyceae</taxon>
        <taxon>Thalassiosirophycidae</taxon>
        <taxon>Thalassiosirales</taxon>
        <taxon>Thalassiosiraceae</taxon>
        <taxon>Thalassiosira</taxon>
    </lineage>
</organism>
<dbReference type="eggNOG" id="ENOG502QW99">
    <property type="taxonomic scope" value="Eukaryota"/>
</dbReference>
<gene>
    <name evidence="9" type="ORF">THAOC_11862</name>
</gene>
<sequence>MELERRKGYDSISDEAAVLDPSPSSSAKNGSSNGHHRSSRRRPSVSKIRYISLGMLLGVLMAWSKPIFENLRWLSAYARRSTERNPHHRGGASRRHPRLHSWLDGVDGRKRRPKVSIGPRPYFLIDQLDGEAYPELKQTLEQCARTIKTFQASDFVLGHRGAALEFPEHSDRGHNAASRLGAGIVECDINLTKDRQLICRHERCDLHLTTDVLLTPLAGRCSRPFRPATATNRASARCCTTDFTLEEIQTQLCSRMSSSNSRAKTPRQYVSHNPSYRTDLYSHDCPHIQSHRDFMDVVDANGGSFVPEFKMLENSFFTKEYTRRNFLDQVIADYNATDPERVYPQSFDWEDLYYVAEQTDYGVNTFALDKNWLTTLTASDASLREYFQPLLTHGVTAIAPALFMLLEVGENETIVPSSYARIARDMGLDIVPWTLERSDALAKGGGWYFSKLSRVLREDADILKVLDVLYEDVGIKAIWTDWPSIATFYANCKGIDLR</sequence>
<dbReference type="InterPro" id="IPR017946">
    <property type="entry name" value="PLC-like_Pdiesterase_TIM-brl"/>
</dbReference>
<evidence type="ECO:0000256" key="1">
    <source>
        <dbReference type="ARBA" id="ARBA00007277"/>
    </source>
</evidence>
<dbReference type="AlphaFoldDB" id="K0T1M1"/>
<dbReference type="SUPFAM" id="SSF51695">
    <property type="entry name" value="PLC-like phosphodiesterases"/>
    <property type="match status" value="1"/>
</dbReference>
<feature type="compositionally biased region" description="Basic residues" evidence="7">
    <location>
        <begin position="86"/>
        <end position="99"/>
    </location>
</feature>
<keyword evidence="5" id="KW-0378">Hydrolase</keyword>
<dbReference type="EMBL" id="AGNL01013618">
    <property type="protein sequence ID" value="EJK67141.1"/>
    <property type="molecule type" value="Genomic_DNA"/>
</dbReference>
<evidence type="ECO:0000256" key="3">
    <source>
        <dbReference type="ARBA" id="ARBA00022729"/>
    </source>
</evidence>